<evidence type="ECO:0000313" key="2">
    <source>
        <dbReference type="Proteomes" id="UP000537326"/>
    </source>
</evidence>
<reference evidence="1 2" key="1">
    <citation type="submission" date="2020-07" db="EMBL/GenBank/DDBJ databases">
        <title>Sequencing the genomes of 1000 actinobacteria strains.</title>
        <authorList>
            <person name="Klenk H.-P."/>
        </authorList>
    </citation>
    <scope>NUCLEOTIDE SEQUENCE [LARGE SCALE GENOMIC DNA]</scope>
    <source>
        <strain evidence="1 2">DSM 18248</strain>
    </source>
</reference>
<accession>A0A7Z0C5M1</accession>
<organism evidence="1 2">
    <name type="scientific">Nocardioides marinus</name>
    <dbReference type="NCBI Taxonomy" id="374514"/>
    <lineage>
        <taxon>Bacteria</taxon>
        <taxon>Bacillati</taxon>
        <taxon>Actinomycetota</taxon>
        <taxon>Actinomycetes</taxon>
        <taxon>Propionibacteriales</taxon>
        <taxon>Nocardioidaceae</taxon>
        <taxon>Nocardioides</taxon>
    </lineage>
</organism>
<dbReference type="AlphaFoldDB" id="A0A7Z0C5M1"/>
<evidence type="ECO:0000313" key="1">
    <source>
        <dbReference type="EMBL" id="NYI11246.1"/>
    </source>
</evidence>
<sequence>MSARSLVWLLAALTTCLVLCTAVLLAGDWRARASGPGAAGPALERHGLVVRLPPGTEVLAPGERLLYRGDDGRVAASVAGAALLVPGACPDVPGSSRGFVGVVRGDHEELVRAWSRGLAAAVGSTPTQSDVEAPVGRRTDLEVAVGVDAPCQPPRVRASLLTRSGVTVVLVRDVGVAGAIDDATAELVLASTQFR</sequence>
<keyword evidence="2" id="KW-1185">Reference proteome</keyword>
<dbReference type="EMBL" id="JACBZI010000001">
    <property type="protein sequence ID" value="NYI11246.1"/>
    <property type="molecule type" value="Genomic_DNA"/>
</dbReference>
<dbReference type="RefSeq" id="WP_179531962.1">
    <property type="nucleotide sequence ID" value="NZ_BAAAPP010000008.1"/>
</dbReference>
<protein>
    <submittedName>
        <fullName evidence="1">Uncharacterized protein</fullName>
    </submittedName>
</protein>
<comment type="caution">
    <text evidence="1">The sequence shown here is derived from an EMBL/GenBank/DDBJ whole genome shotgun (WGS) entry which is preliminary data.</text>
</comment>
<gene>
    <name evidence="1" type="ORF">BKA05_002761</name>
</gene>
<proteinExistence type="predicted"/>
<name>A0A7Z0C5M1_9ACTN</name>
<dbReference type="Proteomes" id="UP000537326">
    <property type="component" value="Unassembled WGS sequence"/>
</dbReference>